<feature type="transmembrane region" description="Helical" evidence="8">
    <location>
        <begin position="296"/>
        <end position="314"/>
    </location>
</feature>
<dbReference type="EMBL" id="PDCJ01000001">
    <property type="protein sequence ID" value="PEG31718.1"/>
    <property type="molecule type" value="Genomic_DNA"/>
</dbReference>
<comment type="caution">
    <text evidence="10">The sequence shown here is derived from an EMBL/GenBank/DDBJ whole genome shotgun (WGS) entry which is preliminary data.</text>
</comment>
<feature type="transmembrane region" description="Helical" evidence="8">
    <location>
        <begin position="64"/>
        <end position="84"/>
    </location>
</feature>
<feature type="transmembrane region" description="Helical" evidence="8">
    <location>
        <begin position="207"/>
        <end position="227"/>
    </location>
</feature>
<dbReference type="SUPFAM" id="SSF103481">
    <property type="entry name" value="Multidrug resistance efflux transporter EmrE"/>
    <property type="match status" value="2"/>
</dbReference>
<sequence length="326" mass="36466">MIHSYLLCIQILLMKLYTSKNKKAISNVVRGKKMKKGAFAVLMCYVLWGILPIFWKLLNQLDPVYILASRIFWSLIFCFVLIIFKKESLKIKEVIKNKKEILLLCAAGVMVSINWGSYIWAVNNNHILEASLAYYMNPIITILMGFACFKEKLNKNQWISVVIAFIGVMIPIIRYGQVPYLAVIIGGSFAIYGAIKKMVKAESQVSLIIETAAVTPIAIVYIIYAEINGIGAIGVIHNPMQFLLLPLAGIITAVPLLLFAQGIKSTPYSLAGILMYVNPALQLLIGVILYKEKFTAINAITFGFIWIALIIFLMSNMDISKKTELA</sequence>
<keyword evidence="11" id="KW-1185">Reference proteome</keyword>
<dbReference type="GO" id="GO:0005886">
    <property type="term" value="C:plasma membrane"/>
    <property type="evidence" value="ECO:0007669"/>
    <property type="project" value="UniProtKB-SubCell"/>
</dbReference>
<feature type="transmembrane region" description="Helical" evidence="8">
    <location>
        <begin position="132"/>
        <end position="149"/>
    </location>
</feature>
<evidence type="ECO:0000256" key="3">
    <source>
        <dbReference type="ARBA" id="ARBA00022448"/>
    </source>
</evidence>
<organism evidence="10 11">
    <name type="scientific">Clostridium neonatale</name>
    <dbReference type="NCBI Taxonomy" id="137838"/>
    <lineage>
        <taxon>Bacteria</taxon>
        <taxon>Bacillati</taxon>
        <taxon>Bacillota</taxon>
        <taxon>Clostridia</taxon>
        <taxon>Eubacteriales</taxon>
        <taxon>Clostridiaceae</taxon>
        <taxon>Clostridium</taxon>
    </lineage>
</organism>
<dbReference type="PANTHER" id="PTHR22911">
    <property type="entry name" value="ACYL-MALONYL CONDENSING ENZYME-RELATED"/>
    <property type="match status" value="1"/>
</dbReference>
<feature type="transmembrane region" description="Helical" evidence="8">
    <location>
        <begin position="100"/>
        <end position="120"/>
    </location>
</feature>
<dbReference type="STRING" id="137838.GCA_001458595_03167"/>
<dbReference type="AlphaFoldDB" id="A0A2A7MKR4"/>
<feature type="transmembrane region" description="Helical" evidence="8">
    <location>
        <begin position="239"/>
        <end position="258"/>
    </location>
</feature>
<comment type="similarity">
    <text evidence="2">Belongs to the EamA transporter family.</text>
</comment>
<feature type="transmembrane region" description="Helical" evidence="8">
    <location>
        <begin position="270"/>
        <end position="290"/>
    </location>
</feature>
<evidence type="ECO:0000256" key="4">
    <source>
        <dbReference type="ARBA" id="ARBA00022475"/>
    </source>
</evidence>
<accession>A0A2A7MKR4</accession>
<keyword evidence="6 8" id="KW-1133">Transmembrane helix</keyword>
<keyword evidence="7 8" id="KW-0472">Membrane</keyword>
<dbReference type="InterPro" id="IPR037185">
    <property type="entry name" value="EmrE-like"/>
</dbReference>
<feature type="transmembrane region" description="Helical" evidence="8">
    <location>
        <begin position="38"/>
        <end position="58"/>
    </location>
</feature>
<name>A0A2A7MKR4_9CLOT</name>
<evidence type="ECO:0000256" key="1">
    <source>
        <dbReference type="ARBA" id="ARBA00004651"/>
    </source>
</evidence>
<evidence type="ECO:0000256" key="5">
    <source>
        <dbReference type="ARBA" id="ARBA00022692"/>
    </source>
</evidence>
<dbReference type="Proteomes" id="UP000220840">
    <property type="component" value="Unassembled WGS sequence"/>
</dbReference>
<dbReference type="PANTHER" id="PTHR22911:SF137">
    <property type="entry name" value="SOLUTE CARRIER FAMILY 35 MEMBER G2-RELATED"/>
    <property type="match status" value="1"/>
</dbReference>
<proteinExistence type="inferred from homology"/>
<evidence type="ECO:0000256" key="8">
    <source>
        <dbReference type="SAM" id="Phobius"/>
    </source>
</evidence>
<comment type="subcellular location">
    <subcellularLocation>
        <location evidence="1">Cell membrane</location>
        <topology evidence="1">Multi-pass membrane protein</topology>
    </subcellularLocation>
</comment>
<dbReference type="OrthoDB" id="369870at2"/>
<keyword evidence="3" id="KW-0813">Transport</keyword>
<dbReference type="NCBIfam" id="TIGR00688">
    <property type="entry name" value="rarD"/>
    <property type="match status" value="1"/>
</dbReference>
<dbReference type="InterPro" id="IPR000620">
    <property type="entry name" value="EamA_dom"/>
</dbReference>
<dbReference type="Pfam" id="PF00892">
    <property type="entry name" value="EamA"/>
    <property type="match status" value="1"/>
</dbReference>
<evidence type="ECO:0000256" key="6">
    <source>
        <dbReference type="ARBA" id="ARBA00022989"/>
    </source>
</evidence>
<reference evidence="10 11" key="1">
    <citation type="submission" date="2017-10" db="EMBL/GenBank/DDBJ databases">
        <title>Effective Description of Clostridium neonatale sp. nov. linked to necrotizing enterocolitis in neonates and a clarification of species assignable to the genus Clostridium (Prazmowski 1880) emend. Lawson and Rainey 2016.</title>
        <authorList>
            <person name="Bernard K."/>
            <person name="Burdz T."/>
            <person name="Wiebe D."/>
            <person name="Balcewich B."/>
            <person name="Alfa M."/>
            <person name="Bernier A.-M."/>
        </authorList>
    </citation>
    <scope>NUCLEOTIDE SEQUENCE [LARGE SCALE GENOMIC DNA]</scope>
    <source>
        <strain evidence="10 11">LCDC99A005</strain>
    </source>
</reference>
<feature type="transmembrane region" description="Helical" evidence="8">
    <location>
        <begin position="179"/>
        <end position="195"/>
    </location>
</feature>
<evidence type="ECO:0000259" key="9">
    <source>
        <dbReference type="Pfam" id="PF00892"/>
    </source>
</evidence>
<keyword evidence="5 8" id="KW-0812">Transmembrane</keyword>
<gene>
    <name evidence="10" type="primary">rarD</name>
    <name evidence="10" type="ORF">CQ394_08490</name>
</gene>
<feature type="domain" description="EamA" evidence="9">
    <location>
        <begin position="36"/>
        <end position="170"/>
    </location>
</feature>
<evidence type="ECO:0000256" key="7">
    <source>
        <dbReference type="ARBA" id="ARBA00023136"/>
    </source>
</evidence>
<keyword evidence="4" id="KW-1003">Cell membrane</keyword>
<protein>
    <submittedName>
        <fullName evidence="10">EamA family transporter RarD</fullName>
    </submittedName>
</protein>
<evidence type="ECO:0000256" key="2">
    <source>
        <dbReference type="ARBA" id="ARBA00007362"/>
    </source>
</evidence>
<evidence type="ECO:0000313" key="11">
    <source>
        <dbReference type="Proteomes" id="UP000220840"/>
    </source>
</evidence>
<dbReference type="InterPro" id="IPR004626">
    <property type="entry name" value="RarD"/>
</dbReference>
<feature type="transmembrane region" description="Helical" evidence="8">
    <location>
        <begin position="156"/>
        <end position="173"/>
    </location>
</feature>
<evidence type="ECO:0000313" key="10">
    <source>
        <dbReference type="EMBL" id="PEG31718.1"/>
    </source>
</evidence>